<evidence type="ECO:0000256" key="2">
    <source>
        <dbReference type="ARBA" id="ARBA00023315"/>
    </source>
</evidence>
<evidence type="ECO:0000313" key="4">
    <source>
        <dbReference type="EMBL" id="GIG14784.1"/>
    </source>
</evidence>
<dbReference type="EMBL" id="BONJ01000016">
    <property type="protein sequence ID" value="GIG14784.1"/>
    <property type="molecule type" value="Genomic_DNA"/>
</dbReference>
<dbReference type="InterPro" id="IPR050680">
    <property type="entry name" value="YpeA/RimI_acetyltransf"/>
</dbReference>
<accession>A0A8J3LFV0</accession>
<dbReference type="GO" id="GO:0016747">
    <property type="term" value="F:acyltransferase activity, transferring groups other than amino-acyl groups"/>
    <property type="evidence" value="ECO:0007669"/>
    <property type="project" value="InterPro"/>
</dbReference>
<keyword evidence="2" id="KW-0012">Acyltransferase</keyword>
<evidence type="ECO:0000256" key="1">
    <source>
        <dbReference type="ARBA" id="ARBA00022679"/>
    </source>
</evidence>
<dbReference type="Proteomes" id="UP000660339">
    <property type="component" value="Unassembled WGS sequence"/>
</dbReference>
<reference evidence="4" key="1">
    <citation type="submission" date="2021-01" db="EMBL/GenBank/DDBJ databases">
        <title>Whole genome shotgun sequence of Catellatospora methionotrophica NBRC 14553.</title>
        <authorList>
            <person name="Komaki H."/>
            <person name="Tamura T."/>
        </authorList>
    </citation>
    <scope>NUCLEOTIDE SEQUENCE</scope>
    <source>
        <strain evidence="4">NBRC 14553</strain>
    </source>
</reference>
<feature type="domain" description="N-acetyltransferase" evidence="3">
    <location>
        <begin position="3"/>
        <end position="157"/>
    </location>
</feature>
<dbReference type="PANTHER" id="PTHR43420">
    <property type="entry name" value="ACETYLTRANSFERASE"/>
    <property type="match status" value="1"/>
</dbReference>
<keyword evidence="5" id="KW-1185">Reference proteome</keyword>
<dbReference type="Gene3D" id="3.40.630.30">
    <property type="match status" value="1"/>
</dbReference>
<dbReference type="Pfam" id="PF00583">
    <property type="entry name" value="Acetyltransf_1"/>
    <property type="match status" value="1"/>
</dbReference>
<dbReference type="RefSeq" id="WP_166378310.1">
    <property type="nucleotide sequence ID" value="NZ_BAAATT010000007.1"/>
</dbReference>
<dbReference type="SUPFAM" id="SSF55729">
    <property type="entry name" value="Acyl-CoA N-acyltransferases (Nat)"/>
    <property type="match status" value="1"/>
</dbReference>
<protein>
    <recommendedName>
        <fullName evidence="3">N-acetyltransferase domain-containing protein</fullName>
    </recommendedName>
</protein>
<gene>
    <name evidence="4" type="ORF">Cme02nite_31160</name>
</gene>
<evidence type="ECO:0000313" key="5">
    <source>
        <dbReference type="Proteomes" id="UP000660339"/>
    </source>
</evidence>
<name>A0A8J3LFV0_9ACTN</name>
<organism evidence="4 5">
    <name type="scientific">Catellatospora methionotrophica</name>
    <dbReference type="NCBI Taxonomy" id="121620"/>
    <lineage>
        <taxon>Bacteria</taxon>
        <taxon>Bacillati</taxon>
        <taxon>Actinomycetota</taxon>
        <taxon>Actinomycetes</taxon>
        <taxon>Micromonosporales</taxon>
        <taxon>Micromonosporaceae</taxon>
        <taxon>Catellatospora</taxon>
    </lineage>
</organism>
<dbReference type="PROSITE" id="PS51186">
    <property type="entry name" value="GNAT"/>
    <property type="match status" value="1"/>
</dbReference>
<dbReference type="AlphaFoldDB" id="A0A8J3LFV0"/>
<dbReference type="CDD" id="cd04301">
    <property type="entry name" value="NAT_SF"/>
    <property type="match status" value="1"/>
</dbReference>
<sequence>MSLVLVPMSAADYEHRAAALRRRYATNLRQQRGMSGADAEAEALRQMAEVLPQGLDTAWAILRSAQVDGVTVGWVWATLPGAPGRPEMAWLHNVEVDPEHQSRGHGRAMVLAVEDELRRQGATRFGLNVFGGNTRAIALYESLGFTVMAQQMAKPIA</sequence>
<keyword evidence="1" id="KW-0808">Transferase</keyword>
<comment type="caution">
    <text evidence="4">The sequence shown here is derived from an EMBL/GenBank/DDBJ whole genome shotgun (WGS) entry which is preliminary data.</text>
</comment>
<dbReference type="InterPro" id="IPR016181">
    <property type="entry name" value="Acyl_CoA_acyltransferase"/>
</dbReference>
<dbReference type="InterPro" id="IPR000182">
    <property type="entry name" value="GNAT_dom"/>
</dbReference>
<evidence type="ECO:0000259" key="3">
    <source>
        <dbReference type="PROSITE" id="PS51186"/>
    </source>
</evidence>
<proteinExistence type="predicted"/>